<dbReference type="InterPro" id="IPR000210">
    <property type="entry name" value="BTB/POZ_dom"/>
</dbReference>
<evidence type="ECO:0000313" key="14">
    <source>
        <dbReference type="RefSeq" id="XP_017887212.1"/>
    </source>
</evidence>
<evidence type="ECO:0000256" key="5">
    <source>
        <dbReference type="ARBA" id="ARBA00023015"/>
    </source>
</evidence>
<dbReference type="GO" id="GO:0006357">
    <property type="term" value="P:regulation of transcription by RNA polymerase II"/>
    <property type="evidence" value="ECO:0007669"/>
    <property type="project" value="TreeGrafter"/>
</dbReference>
<proteinExistence type="predicted"/>
<accession>A0AAJ7NBL9</accession>
<evidence type="ECO:0000256" key="1">
    <source>
        <dbReference type="ARBA" id="ARBA00004123"/>
    </source>
</evidence>
<dbReference type="PANTHER" id="PTHR23110:SF111">
    <property type="entry name" value="LONGITUDINALS LACKING PROTEIN, ISOFORMS F_I_K_T"/>
    <property type="match status" value="1"/>
</dbReference>
<dbReference type="GO" id="GO:0045476">
    <property type="term" value="P:nurse cell apoptotic process"/>
    <property type="evidence" value="ECO:0007669"/>
    <property type="project" value="UniProtKB-ARBA"/>
</dbReference>
<dbReference type="InterPro" id="IPR051095">
    <property type="entry name" value="Dros_DevTransReg"/>
</dbReference>
<dbReference type="GO" id="GO:0016199">
    <property type="term" value="P:axon midline choice point recognition"/>
    <property type="evidence" value="ECO:0007669"/>
    <property type="project" value="UniProtKB-ARBA"/>
</dbReference>
<comment type="function">
    <text evidence="8">Putative transcription factor required for axon growth and guidance in the central and peripheral nervous systems. Repels CNS axons away from the midline by promoting the expression of the midline repellent sli and its receptor robo.</text>
</comment>
<dbReference type="RefSeq" id="XP_017887212.1">
    <property type="nucleotide sequence ID" value="XM_018031723.2"/>
</dbReference>
<feature type="domain" description="BTB" evidence="11">
    <location>
        <begin position="32"/>
        <end position="97"/>
    </location>
</feature>
<evidence type="ECO:0000256" key="6">
    <source>
        <dbReference type="ARBA" id="ARBA00023163"/>
    </source>
</evidence>
<feature type="region of interest" description="Disordered" evidence="10">
    <location>
        <begin position="115"/>
        <end position="147"/>
    </location>
</feature>
<dbReference type="Gene3D" id="3.30.160.60">
    <property type="entry name" value="Classic Zinc Finger"/>
    <property type="match status" value="1"/>
</dbReference>
<evidence type="ECO:0000256" key="7">
    <source>
        <dbReference type="ARBA" id="ARBA00023242"/>
    </source>
</evidence>
<dbReference type="GO" id="GO:0035167">
    <property type="term" value="P:larval lymph gland hemopoiesis"/>
    <property type="evidence" value="ECO:0007669"/>
    <property type="project" value="UniProtKB-ARBA"/>
</dbReference>
<keyword evidence="3" id="KW-0221">Differentiation</keyword>
<reference evidence="14" key="1">
    <citation type="submission" date="2025-08" db="UniProtKB">
        <authorList>
            <consortium name="RefSeq"/>
        </authorList>
    </citation>
    <scope>IDENTIFICATION</scope>
    <source>
        <tissue evidence="14">Whole body</tissue>
    </source>
</reference>
<feature type="compositionally biased region" description="Polar residues" evidence="10">
    <location>
        <begin position="217"/>
        <end position="229"/>
    </location>
</feature>
<name>A0AAJ7NBL9_9HYME</name>
<feature type="compositionally biased region" description="Basic residues" evidence="10">
    <location>
        <begin position="195"/>
        <end position="204"/>
    </location>
</feature>
<feature type="domain" description="C2H2-type" evidence="12">
    <location>
        <begin position="447"/>
        <end position="475"/>
    </location>
</feature>
<dbReference type="SMART" id="SM00225">
    <property type="entry name" value="BTB"/>
    <property type="match status" value="1"/>
</dbReference>
<dbReference type="InterPro" id="IPR013087">
    <property type="entry name" value="Znf_C2H2_type"/>
</dbReference>
<keyword evidence="6" id="KW-0804">Transcription</keyword>
<evidence type="ECO:0000313" key="13">
    <source>
        <dbReference type="Proteomes" id="UP000694925"/>
    </source>
</evidence>
<feature type="region of interest" description="Disordered" evidence="10">
    <location>
        <begin position="169"/>
        <end position="255"/>
    </location>
</feature>
<dbReference type="GO" id="GO:0005634">
    <property type="term" value="C:nucleus"/>
    <property type="evidence" value="ECO:0007669"/>
    <property type="project" value="UniProtKB-SubCell"/>
</dbReference>
<dbReference type="PROSITE" id="PS50157">
    <property type="entry name" value="ZINC_FINGER_C2H2_2"/>
    <property type="match status" value="2"/>
</dbReference>
<dbReference type="InterPro" id="IPR011333">
    <property type="entry name" value="SKP1/BTB/POZ_sf"/>
</dbReference>
<dbReference type="CDD" id="cd18315">
    <property type="entry name" value="BTB_POZ_BAB-like"/>
    <property type="match status" value="1"/>
</dbReference>
<dbReference type="GeneID" id="108629209"/>
<keyword evidence="4" id="KW-0524">Neurogenesis</keyword>
<dbReference type="GO" id="GO:0045467">
    <property type="term" value="P:R7 cell development"/>
    <property type="evidence" value="ECO:0007669"/>
    <property type="project" value="UniProtKB-ARBA"/>
</dbReference>
<dbReference type="Pfam" id="PF00096">
    <property type="entry name" value="zf-C2H2"/>
    <property type="match status" value="1"/>
</dbReference>
<dbReference type="PANTHER" id="PTHR23110">
    <property type="entry name" value="BTB DOMAIN TRANSCRIPTION FACTOR"/>
    <property type="match status" value="1"/>
</dbReference>
<dbReference type="InterPro" id="IPR036236">
    <property type="entry name" value="Znf_C2H2_sf"/>
</dbReference>
<organism evidence="13 14">
    <name type="scientific">Ceratina calcarata</name>
    <dbReference type="NCBI Taxonomy" id="156304"/>
    <lineage>
        <taxon>Eukaryota</taxon>
        <taxon>Metazoa</taxon>
        <taxon>Ecdysozoa</taxon>
        <taxon>Arthropoda</taxon>
        <taxon>Hexapoda</taxon>
        <taxon>Insecta</taxon>
        <taxon>Pterygota</taxon>
        <taxon>Neoptera</taxon>
        <taxon>Endopterygota</taxon>
        <taxon>Hymenoptera</taxon>
        <taxon>Apocrita</taxon>
        <taxon>Aculeata</taxon>
        <taxon>Apoidea</taxon>
        <taxon>Anthophila</taxon>
        <taxon>Apidae</taxon>
        <taxon>Ceratina</taxon>
        <taxon>Zadontomerus</taxon>
    </lineage>
</organism>
<keyword evidence="13" id="KW-1185">Reference proteome</keyword>
<dbReference type="GO" id="GO:0007464">
    <property type="term" value="P:R3/R4 cell fate commitment"/>
    <property type="evidence" value="ECO:0007669"/>
    <property type="project" value="UniProtKB-ARBA"/>
</dbReference>
<keyword evidence="9" id="KW-0863">Zinc-finger</keyword>
<comment type="subcellular location">
    <subcellularLocation>
        <location evidence="1">Nucleus</location>
    </subcellularLocation>
</comment>
<gene>
    <name evidence="14" type="primary">LOC108629209</name>
</gene>
<feature type="compositionally biased region" description="Polar residues" evidence="10">
    <location>
        <begin position="176"/>
        <end position="194"/>
    </location>
</feature>
<dbReference type="FunFam" id="3.30.710.10:FF:000091">
    <property type="entry name" value="Lola, isoform F"/>
    <property type="match status" value="1"/>
</dbReference>
<dbReference type="AlphaFoldDB" id="A0AAJ7NBL9"/>
<evidence type="ECO:0000256" key="2">
    <source>
        <dbReference type="ARBA" id="ARBA00022473"/>
    </source>
</evidence>
<dbReference type="SUPFAM" id="SSF54695">
    <property type="entry name" value="POZ domain"/>
    <property type="match status" value="1"/>
</dbReference>
<evidence type="ECO:0000256" key="3">
    <source>
        <dbReference type="ARBA" id="ARBA00022782"/>
    </source>
</evidence>
<dbReference type="GO" id="GO:0007526">
    <property type="term" value="P:larval somatic muscle development"/>
    <property type="evidence" value="ECO:0007669"/>
    <property type="project" value="UniProtKB-ARBA"/>
</dbReference>
<evidence type="ECO:0000256" key="4">
    <source>
        <dbReference type="ARBA" id="ARBA00022902"/>
    </source>
</evidence>
<feature type="compositionally biased region" description="Low complexity" evidence="10">
    <location>
        <begin position="131"/>
        <end position="142"/>
    </location>
</feature>
<evidence type="ECO:0000256" key="8">
    <source>
        <dbReference type="ARBA" id="ARBA00037382"/>
    </source>
</evidence>
<keyword evidence="7" id="KW-0539">Nucleus</keyword>
<dbReference type="GO" id="GO:0048813">
    <property type="term" value="P:dendrite morphogenesis"/>
    <property type="evidence" value="ECO:0007669"/>
    <property type="project" value="UniProtKB-ARBA"/>
</dbReference>
<dbReference type="SUPFAM" id="SSF57667">
    <property type="entry name" value="beta-beta-alpha zinc fingers"/>
    <property type="match status" value="1"/>
</dbReference>
<feature type="region of interest" description="Disordered" evidence="10">
    <location>
        <begin position="314"/>
        <end position="333"/>
    </location>
</feature>
<dbReference type="GO" id="GO:0008270">
    <property type="term" value="F:zinc ion binding"/>
    <property type="evidence" value="ECO:0007669"/>
    <property type="project" value="UniProtKB-KW"/>
</dbReference>
<keyword evidence="9" id="KW-0862">Zinc</keyword>
<keyword evidence="9" id="KW-0479">Metal-binding</keyword>
<evidence type="ECO:0000259" key="12">
    <source>
        <dbReference type="PROSITE" id="PS50157"/>
    </source>
</evidence>
<evidence type="ECO:0000256" key="9">
    <source>
        <dbReference type="PROSITE-ProRule" id="PRU00042"/>
    </source>
</evidence>
<protein>
    <submittedName>
        <fullName evidence="14">Longitudinals lacking protein-like isoform X23</fullName>
    </submittedName>
</protein>
<dbReference type="GO" id="GO:0008406">
    <property type="term" value="P:gonad development"/>
    <property type="evidence" value="ECO:0007669"/>
    <property type="project" value="UniProtKB-ARBA"/>
</dbReference>
<keyword evidence="2" id="KW-0217">Developmental protein</keyword>
<dbReference type="SMART" id="SM00355">
    <property type="entry name" value="ZnF_C2H2"/>
    <property type="match status" value="2"/>
</dbReference>
<dbReference type="Gene3D" id="3.30.710.10">
    <property type="entry name" value="Potassium Channel Kv1.1, Chain A"/>
    <property type="match status" value="1"/>
</dbReference>
<dbReference type="Pfam" id="PF00651">
    <property type="entry name" value="BTB"/>
    <property type="match status" value="1"/>
</dbReference>
<feature type="domain" description="C2H2-type" evidence="12">
    <location>
        <begin position="418"/>
        <end position="445"/>
    </location>
</feature>
<sequence length="480" mass="53147">MEDDQQFCLRWNNHQTTLIQNFDTLLESGTLVDCTLAAEGKYLKAHKVVLSACSPYFEGLLSEHYDKHPVFILKDVKFKELKAMMDYMYRGEVNISQDQLAALLKAAESLQIKGLSESRTGSNTKTDSRQQKVVPQTTTPTVDIPLSSSGLTIEKNKVPRLSLTQASVVDLPEESASPQITKGLSSREGSQSPTARKRKRMKRRSISEDNSTENHEASNSSDMPQQQQLVGGGPALGIAPVADEKSHADPTDSIGRSALMTQLTKPADEMLQLALEKPEPNDSLIEPKSEYLEDAEEGVEDLTLDDDMNDLTEMEQDNNRAGPSHDPSQHPAGIGSWHVTGDRSNAGGVVGSVGALGTTDEVLLAAQEAVPAHRDSQDVPIPCMAMPKSYQRNCSYPMMPLIKDLATLWMAKRVEFPYRCETCGKGYQHRATLVRHTRHECGKEPQFKCPYCTHRTKQRGNLYQHIRTNHPGKNVFSSSI</sequence>
<keyword evidence="5" id="KW-0805">Transcription regulation</keyword>
<evidence type="ECO:0000256" key="10">
    <source>
        <dbReference type="SAM" id="MobiDB-lite"/>
    </source>
</evidence>
<evidence type="ECO:0000259" key="11">
    <source>
        <dbReference type="PROSITE" id="PS50097"/>
    </source>
</evidence>
<dbReference type="PROSITE" id="PS50097">
    <property type="entry name" value="BTB"/>
    <property type="match status" value="1"/>
</dbReference>
<dbReference type="Proteomes" id="UP000694925">
    <property type="component" value="Unplaced"/>
</dbReference>